<name>A0A6J6NSQ2_9ZZZZ</name>
<dbReference type="PROSITE" id="PS50110">
    <property type="entry name" value="RESPONSE_REGULATORY"/>
    <property type="match status" value="1"/>
</dbReference>
<proteinExistence type="predicted"/>
<dbReference type="CDD" id="cd00156">
    <property type="entry name" value="REC"/>
    <property type="match status" value="1"/>
</dbReference>
<evidence type="ECO:0000313" key="2">
    <source>
        <dbReference type="EMBL" id="CAB4689477.1"/>
    </source>
</evidence>
<dbReference type="SUPFAM" id="SSF52172">
    <property type="entry name" value="CheY-like"/>
    <property type="match status" value="1"/>
</dbReference>
<dbReference type="GO" id="GO:0000160">
    <property type="term" value="P:phosphorelay signal transduction system"/>
    <property type="evidence" value="ECO:0007669"/>
    <property type="project" value="InterPro"/>
</dbReference>
<sequence length="125" mass="13433">MVREFSSHRELLLVLDSSAEIRSLVREVVGSDFAVAEAGDGLEAIAVARELRPRVAVIDHHAPFVSGVDVAAEIRGIVDHCILMSSTWLTAEELIRAGNPSVLPKPFRIAALRKAVGVPSVATVR</sequence>
<gene>
    <name evidence="2" type="ORF">UFOPK2399_00597</name>
</gene>
<dbReference type="AlphaFoldDB" id="A0A6J6NSQ2"/>
<dbReference type="Gene3D" id="3.40.50.2300">
    <property type="match status" value="1"/>
</dbReference>
<dbReference type="Pfam" id="PF00072">
    <property type="entry name" value="Response_reg"/>
    <property type="match status" value="1"/>
</dbReference>
<evidence type="ECO:0000259" key="1">
    <source>
        <dbReference type="PROSITE" id="PS50110"/>
    </source>
</evidence>
<dbReference type="SMART" id="SM00448">
    <property type="entry name" value="REC"/>
    <property type="match status" value="1"/>
</dbReference>
<accession>A0A6J6NSQ2</accession>
<dbReference type="InterPro" id="IPR001789">
    <property type="entry name" value="Sig_transdc_resp-reg_receiver"/>
</dbReference>
<organism evidence="2">
    <name type="scientific">freshwater metagenome</name>
    <dbReference type="NCBI Taxonomy" id="449393"/>
    <lineage>
        <taxon>unclassified sequences</taxon>
        <taxon>metagenomes</taxon>
        <taxon>ecological metagenomes</taxon>
    </lineage>
</organism>
<dbReference type="InterPro" id="IPR011006">
    <property type="entry name" value="CheY-like_superfamily"/>
</dbReference>
<protein>
    <submittedName>
        <fullName evidence="2">Unannotated protein</fullName>
    </submittedName>
</protein>
<feature type="domain" description="Response regulatory" evidence="1">
    <location>
        <begin position="11"/>
        <end position="120"/>
    </location>
</feature>
<reference evidence="2" key="1">
    <citation type="submission" date="2020-05" db="EMBL/GenBank/DDBJ databases">
        <authorList>
            <person name="Chiriac C."/>
            <person name="Salcher M."/>
            <person name="Ghai R."/>
            <person name="Kavagutti S V."/>
        </authorList>
    </citation>
    <scope>NUCLEOTIDE SEQUENCE</scope>
</reference>
<dbReference type="EMBL" id="CAEZXP010000001">
    <property type="protein sequence ID" value="CAB4689477.1"/>
    <property type="molecule type" value="Genomic_DNA"/>
</dbReference>